<dbReference type="OrthoDB" id="123207at2759"/>
<dbReference type="Pfam" id="PF13843">
    <property type="entry name" value="DDE_Tnp_1_7"/>
    <property type="match status" value="1"/>
</dbReference>
<evidence type="ECO:0000259" key="2">
    <source>
        <dbReference type="Pfam" id="PF13843"/>
    </source>
</evidence>
<feature type="region of interest" description="Disordered" evidence="1">
    <location>
        <begin position="1"/>
        <end position="48"/>
    </location>
</feature>
<protein>
    <submittedName>
        <fullName evidence="3">PiggyBac transposable element-derived protein 3</fullName>
    </submittedName>
</protein>
<proteinExistence type="predicted"/>
<evidence type="ECO:0000313" key="3">
    <source>
        <dbReference type="EMBL" id="ROL48486.1"/>
    </source>
</evidence>
<evidence type="ECO:0000256" key="1">
    <source>
        <dbReference type="SAM" id="MobiDB-lite"/>
    </source>
</evidence>
<dbReference type="EMBL" id="RJVU01029889">
    <property type="protein sequence ID" value="ROL48486.1"/>
    <property type="molecule type" value="Genomic_DNA"/>
</dbReference>
<evidence type="ECO:0000313" key="4">
    <source>
        <dbReference type="Proteomes" id="UP000281406"/>
    </source>
</evidence>
<dbReference type="InterPro" id="IPR016187">
    <property type="entry name" value="CTDL_fold"/>
</dbReference>
<feature type="compositionally biased region" description="Acidic residues" evidence="1">
    <location>
        <begin position="31"/>
        <end position="46"/>
    </location>
</feature>
<feature type="domain" description="PiggyBac transposable element-derived protein" evidence="2">
    <location>
        <begin position="125"/>
        <end position="403"/>
    </location>
</feature>
<dbReference type="SUPFAM" id="SSF56436">
    <property type="entry name" value="C-type lectin-like"/>
    <property type="match status" value="1"/>
</dbReference>
<gene>
    <name evidence="3" type="ORF">DPX16_2193</name>
</gene>
<accession>A0A3N0YQK6</accession>
<organism evidence="3 4">
    <name type="scientific">Anabarilius grahami</name>
    <name type="common">Kanglang fish</name>
    <name type="synonym">Barilius grahami</name>
    <dbReference type="NCBI Taxonomy" id="495550"/>
    <lineage>
        <taxon>Eukaryota</taxon>
        <taxon>Metazoa</taxon>
        <taxon>Chordata</taxon>
        <taxon>Craniata</taxon>
        <taxon>Vertebrata</taxon>
        <taxon>Euteleostomi</taxon>
        <taxon>Actinopterygii</taxon>
        <taxon>Neopterygii</taxon>
        <taxon>Teleostei</taxon>
        <taxon>Ostariophysi</taxon>
        <taxon>Cypriniformes</taxon>
        <taxon>Xenocyprididae</taxon>
        <taxon>Xenocypridinae</taxon>
        <taxon>Xenocypridinae incertae sedis</taxon>
        <taxon>Anabarilius</taxon>
    </lineage>
</organism>
<name>A0A3N0YQK6_ANAGA</name>
<dbReference type="PANTHER" id="PTHR47272:SF1">
    <property type="entry name" value="PIGGYBAC TRANSPOSABLE ELEMENT-DERIVED PROTEIN 3-LIKE"/>
    <property type="match status" value="1"/>
</dbReference>
<keyword evidence="4" id="KW-1185">Reference proteome</keyword>
<comment type="caution">
    <text evidence="3">The sequence shown here is derived from an EMBL/GenBank/DDBJ whole genome shotgun (WGS) entry which is preliminary data.</text>
</comment>
<dbReference type="Proteomes" id="UP000281406">
    <property type="component" value="Unassembled WGS sequence"/>
</dbReference>
<dbReference type="InterPro" id="IPR029526">
    <property type="entry name" value="PGBD"/>
</dbReference>
<sequence length="587" mass="66694">MQVIEQIPENSSDSETSDKDDEVFVNLQGELDTENESDSSAEEVEDVTAQQCKRTKNFSWRKKRFEHQSAANENTFIMPDQLSSPCSYFTRFFDEELFQLIAEQTNLYSCQLRGTSINTNPDEVRMIHFQDNAISDPDQDRLFKVRPVLEHMRKKCLKIESENQFSIDEMMVPYKGIKAGSLRQYLPSKPHHWGFKIFVRAGVSGMVYDFLVYTGKSTFGAEQGPAKELGLGASVVVELCKTINNPMECVVYFDNFFTSLPLIVHLNESLGLRSLGTIRKNRLKGCHLEDDHKLKRQGRGSFDYRVDNEAKVAIVKWFDNKAVTLASSCAAVSPVKEVRRFSKEQKKRVGFTCPNIVTQYNVHMGGVDLADMMVALYRTPAKSHRWYMSLFWQMADIALNNAWLLYRRDAKSLGEVKHKKLKTFRLEVADGLIHAGKKKARPSKAREDDVPTKYIQRPVTPRPVDDIRGKEKDLTEIQTDTNSSEMHLDSVFITLLLSAVFSSSARCQYVFVQNSVNCTEAQRYCRQNYIDLATVSNSADVTELMRVTSASSNCGASMTARHNGFSSATTVRDSHSTEMIRTVLDSH</sequence>
<dbReference type="PANTHER" id="PTHR47272">
    <property type="entry name" value="DDE_TNP_1_7 DOMAIN-CONTAINING PROTEIN"/>
    <property type="match status" value="1"/>
</dbReference>
<reference evidence="3 4" key="1">
    <citation type="submission" date="2018-10" db="EMBL/GenBank/DDBJ databases">
        <title>Genome assembly for a Yunnan-Guizhou Plateau 3E fish, Anabarilius grahami (Regan), and its evolutionary and genetic applications.</title>
        <authorList>
            <person name="Jiang W."/>
        </authorList>
    </citation>
    <scope>NUCLEOTIDE SEQUENCE [LARGE SCALE GENOMIC DNA]</scope>
    <source>
        <strain evidence="3">AG-KIZ</strain>
        <tissue evidence="3">Muscle</tissue>
    </source>
</reference>
<dbReference type="AlphaFoldDB" id="A0A3N0YQK6"/>